<sequence>MGQPLMPWQRQIADVAGEVDARGRYAHPLVVISVPRQAGKTTLTLATAVHRCLSLPRPDARTWYTAQTGQDARDQWVEMVQRLTRSPLAPLVSIKRGKGDEHATFATGGTLRPHPPTSGAMHGKQSDLSVIDEAWDFTEQQGADLLQAIAPTQNTRPGAQVVILSTMGDATSTWWHALTDRGRAGDPDICYFEWSIPDDVDPMDLDAVAAAHPAYGHTLDMDALIAAKKKFADKPGEFARAYGNRRTGAGERLIPIGPWNDAQTAASIPDAARPAFGVAVSIDREETAIVAAALVDGVPVLELVDVRPGWRWAIGRVPAVAAAHRNHGVAIDRNGPSGALADELDVAGVELVKIGTREVCAAAAQLVDGINPPEGGPPTVRVRTDAAFDAAADILAKRPVGDAFALSRRTVGSIATLEAASLALYALLHQDHEQEAPWVMFG</sequence>
<comment type="caution">
    <text evidence="2">The sequence shown here is derived from an EMBL/GenBank/DDBJ whole genome shotgun (WGS) entry which is preliminary data.</text>
</comment>
<reference evidence="3" key="1">
    <citation type="journal article" date="2019" name="Int. J. Syst. Evol. Microbiol.">
        <title>The Global Catalogue of Microorganisms (GCM) 10K type strain sequencing project: providing services to taxonomists for standard genome sequencing and annotation.</title>
        <authorList>
            <consortium name="The Broad Institute Genomics Platform"/>
            <consortium name="The Broad Institute Genome Sequencing Center for Infectious Disease"/>
            <person name="Wu L."/>
            <person name="Ma J."/>
        </authorList>
    </citation>
    <scope>NUCLEOTIDE SEQUENCE [LARGE SCALE GENOMIC DNA]</scope>
    <source>
        <strain evidence="3">CGMCC 4.7204</strain>
    </source>
</reference>
<accession>A0ABV8L9A5</accession>
<gene>
    <name evidence="2" type="ORF">ACFOW8_20915</name>
</gene>
<dbReference type="Proteomes" id="UP001595767">
    <property type="component" value="Unassembled WGS sequence"/>
</dbReference>
<feature type="region of interest" description="Disordered" evidence="1">
    <location>
        <begin position="105"/>
        <end position="124"/>
    </location>
</feature>
<keyword evidence="3" id="KW-1185">Reference proteome</keyword>
<organism evidence="2 3">
    <name type="scientific">Nocardia rhizosphaerae</name>
    <dbReference type="NCBI Taxonomy" id="1691571"/>
    <lineage>
        <taxon>Bacteria</taxon>
        <taxon>Bacillati</taxon>
        <taxon>Actinomycetota</taxon>
        <taxon>Actinomycetes</taxon>
        <taxon>Mycobacteriales</taxon>
        <taxon>Nocardiaceae</taxon>
        <taxon>Nocardia</taxon>
    </lineage>
</organism>
<dbReference type="Gene3D" id="3.40.50.300">
    <property type="entry name" value="P-loop containing nucleotide triphosphate hydrolases"/>
    <property type="match status" value="1"/>
</dbReference>
<dbReference type="InterPro" id="IPR027417">
    <property type="entry name" value="P-loop_NTPase"/>
</dbReference>
<protein>
    <submittedName>
        <fullName evidence="2">Terminase large subunit domain-containing protein</fullName>
    </submittedName>
</protein>
<evidence type="ECO:0000313" key="3">
    <source>
        <dbReference type="Proteomes" id="UP001595767"/>
    </source>
</evidence>
<dbReference type="RefSeq" id="WP_378552749.1">
    <property type="nucleotide sequence ID" value="NZ_JBHSBA010000014.1"/>
</dbReference>
<evidence type="ECO:0000313" key="2">
    <source>
        <dbReference type="EMBL" id="MFC4127395.1"/>
    </source>
</evidence>
<dbReference type="EMBL" id="JBHSBA010000014">
    <property type="protein sequence ID" value="MFC4127395.1"/>
    <property type="molecule type" value="Genomic_DNA"/>
</dbReference>
<name>A0ABV8L9A5_9NOCA</name>
<proteinExistence type="predicted"/>
<dbReference type="Pfam" id="PF03237">
    <property type="entry name" value="Terminase_6N"/>
    <property type="match status" value="1"/>
</dbReference>
<evidence type="ECO:0000256" key="1">
    <source>
        <dbReference type="SAM" id="MobiDB-lite"/>
    </source>
</evidence>